<dbReference type="Proteomes" id="UP000308707">
    <property type="component" value="Unassembled WGS sequence"/>
</dbReference>
<evidence type="ECO:0000256" key="6">
    <source>
        <dbReference type="SAM" id="Phobius"/>
    </source>
</evidence>
<keyword evidence="5 6" id="KW-0472">Membrane</keyword>
<dbReference type="AlphaFoldDB" id="A0A4U5JL85"/>
<keyword evidence="3 6" id="KW-0812">Transmembrane</keyword>
<keyword evidence="2" id="KW-1003">Cell membrane</keyword>
<evidence type="ECO:0000313" key="8">
    <source>
        <dbReference type="Proteomes" id="UP000308707"/>
    </source>
</evidence>
<dbReference type="GO" id="GO:0016020">
    <property type="term" value="C:membrane"/>
    <property type="evidence" value="ECO:0007669"/>
    <property type="project" value="InterPro"/>
</dbReference>
<comment type="caution">
    <text evidence="7">The sequence shown here is derived from an EMBL/GenBank/DDBJ whole genome shotgun (WGS) entry which is preliminary data.</text>
</comment>
<dbReference type="EMBL" id="SZUA01000003">
    <property type="protein sequence ID" value="TKR29271.1"/>
    <property type="molecule type" value="Genomic_DNA"/>
</dbReference>
<dbReference type="Pfam" id="PF04347">
    <property type="entry name" value="FliO"/>
    <property type="match status" value="1"/>
</dbReference>
<organism evidence="7 8">
    <name type="scientific">Luteimonas gilva</name>
    <dbReference type="NCBI Taxonomy" id="2572684"/>
    <lineage>
        <taxon>Bacteria</taxon>
        <taxon>Pseudomonadati</taxon>
        <taxon>Pseudomonadota</taxon>
        <taxon>Gammaproteobacteria</taxon>
        <taxon>Lysobacterales</taxon>
        <taxon>Lysobacteraceae</taxon>
        <taxon>Luteimonas</taxon>
    </lineage>
</organism>
<dbReference type="GO" id="GO:0044781">
    <property type="term" value="P:bacterial-type flagellum organization"/>
    <property type="evidence" value="ECO:0007669"/>
    <property type="project" value="InterPro"/>
</dbReference>
<keyword evidence="4 6" id="KW-1133">Transmembrane helix</keyword>
<evidence type="ECO:0000256" key="5">
    <source>
        <dbReference type="ARBA" id="ARBA00023136"/>
    </source>
</evidence>
<name>A0A4U5JL85_9GAMM</name>
<evidence type="ECO:0000256" key="4">
    <source>
        <dbReference type="ARBA" id="ARBA00022989"/>
    </source>
</evidence>
<reference evidence="7 8" key="1">
    <citation type="submission" date="2019-04" db="EMBL/GenBank/DDBJ databases">
        <title>Reference strain of H23.</title>
        <authorList>
            <person name="Luo X."/>
        </authorList>
    </citation>
    <scope>NUCLEOTIDE SEQUENCE [LARGE SCALE GENOMIC DNA]</scope>
    <source>
        <strain evidence="7 8">H23</strain>
    </source>
</reference>
<comment type="subcellular location">
    <subcellularLocation>
        <location evidence="1">Cell membrane</location>
    </subcellularLocation>
</comment>
<evidence type="ECO:0000313" key="7">
    <source>
        <dbReference type="EMBL" id="TKR29271.1"/>
    </source>
</evidence>
<keyword evidence="8" id="KW-1185">Reference proteome</keyword>
<dbReference type="InterPro" id="IPR022781">
    <property type="entry name" value="Flagellar_biosynth_FliO"/>
</dbReference>
<proteinExistence type="predicted"/>
<evidence type="ECO:0000256" key="1">
    <source>
        <dbReference type="ARBA" id="ARBA00004236"/>
    </source>
</evidence>
<accession>A0A4U5JL85</accession>
<sequence length="161" mass="17402">MRRLPRPLPIPSAMTSPFLLRKLLPALACLAYSGLAWSAAPAAVAPVKTSFLAELLAIVLPLAAVIAGLFVVLHLARKRYGITGRDASLSIVQVLPVGPRERIVLVRTRAGRVFAVGVGAQSLSLITQLQPDDIAPAVEDVKNADDQTPHSSERLFRLWRR</sequence>
<dbReference type="OrthoDB" id="6028491at2"/>
<evidence type="ECO:0000256" key="2">
    <source>
        <dbReference type="ARBA" id="ARBA00022475"/>
    </source>
</evidence>
<evidence type="ECO:0000256" key="3">
    <source>
        <dbReference type="ARBA" id="ARBA00022692"/>
    </source>
</evidence>
<protein>
    <recommendedName>
        <fullName evidence="9">Flagellar protein</fullName>
    </recommendedName>
</protein>
<gene>
    <name evidence="7" type="ORF">FCE95_13995</name>
</gene>
<evidence type="ECO:0008006" key="9">
    <source>
        <dbReference type="Google" id="ProtNLM"/>
    </source>
</evidence>
<feature type="transmembrane region" description="Helical" evidence="6">
    <location>
        <begin position="52"/>
        <end position="76"/>
    </location>
</feature>